<feature type="compositionally biased region" description="Basic and acidic residues" evidence="1">
    <location>
        <begin position="45"/>
        <end position="54"/>
    </location>
</feature>
<reference evidence="2 3" key="1">
    <citation type="submission" date="2020-08" db="EMBL/GenBank/DDBJ databases">
        <title>Plant Genome Project.</title>
        <authorList>
            <person name="Zhang R.-G."/>
        </authorList>
    </citation>
    <scope>NUCLEOTIDE SEQUENCE [LARGE SCALE GENOMIC DNA]</scope>
    <source>
        <tissue evidence="2">Rhizome</tissue>
    </source>
</reference>
<feature type="region of interest" description="Disordered" evidence="1">
    <location>
        <begin position="27"/>
        <end position="66"/>
    </location>
</feature>
<keyword evidence="3" id="KW-1185">Reference proteome</keyword>
<sequence length="137" mass="15505">MDFHLIQSIKSPIRLWLSGRFRRFDCSERTQSDRRPTTGSAVPFESRKSGDSGEMRAPASRSSSGMGFLEDFQPRVESVPSMLQRNYALNFREAPHAFAVSIIFCSDLSSLTRHKKSWFTAEPPAVKLELPVDPNEP</sequence>
<dbReference type="AlphaFoldDB" id="A0A8J5K9I5"/>
<evidence type="ECO:0000313" key="3">
    <source>
        <dbReference type="Proteomes" id="UP000734854"/>
    </source>
</evidence>
<dbReference type="EMBL" id="JACMSC010000017">
    <property type="protein sequence ID" value="KAG6479455.1"/>
    <property type="molecule type" value="Genomic_DNA"/>
</dbReference>
<evidence type="ECO:0000256" key="1">
    <source>
        <dbReference type="SAM" id="MobiDB-lite"/>
    </source>
</evidence>
<gene>
    <name evidence="2" type="ORF">ZIOFF_062921</name>
</gene>
<organism evidence="2 3">
    <name type="scientific">Zingiber officinale</name>
    <name type="common">Ginger</name>
    <name type="synonym">Amomum zingiber</name>
    <dbReference type="NCBI Taxonomy" id="94328"/>
    <lineage>
        <taxon>Eukaryota</taxon>
        <taxon>Viridiplantae</taxon>
        <taxon>Streptophyta</taxon>
        <taxon>Embryophyta</taxon>
        <taxon>Tracheophyta</taxon>
        <taxon>Spermatophyta</taxon>
        <taxon>Magnoliopsida</taxon>
        <taxon>Liliopsida</taxon>
        <taxon>Zingiberales</taxon>
        <taxon>Zingiberaceae</taxon>
        <taxon>Zingiber</taxon>
    </lineage>
</organism>
<dbReference type="Proteomes" id="UP000734854">
    <property type="component" value="Unassembled WGS sequence"/>
</dbReference>
<feature type="compositionally biased region" description="Basic and acidic residues" evidence="1">
    <location>
        <begin position="27"/>
        <end position="36"/>
    </location>
</feature>
<accession>A0A8J5K9I5</accession>
<proteinExistence type="predicted"/>
<protein>
    <submittedName>
        <fullName evidence="2">Uncharacterized protein</fullName>
    </submittedName>
</protein>
<evidence type="ECO:0000313" key="2">
    <source>
        <dbReference type="EMBL" id="KAG6479455.1"/>
    </source>
</evidence>
<comment type="caution">
    <text evidence="2">The sequence shown here is derived from an EMBL/GenBank/DDBJ whole genome shotgun (WGS) entry which is preliminary data.</text>
</comment>
<name>A0A8J5K9I5_ZINOF</name>